<keyword evidence="3" id="KW-1185">Reference proteome</keyword>
<keyword evidence="1" id="KW-0472">Membrane</keyword>
<evidence type="ECO:0000313" key="3">
    <source>
        <dbReference type="Proteomes" id="UP000187412"/>
    </source>
</evidence>
<feature type="transmembrane region" description="Helical" evidence="1">
    <location>
        <begin position="58"/>
        <end position="78"/>
    </location>
</feature>
<gene>
    <name evidence="2" type="ORF">BSK56_01745</name>
</gene>
<proteinExistence type="predicted"/>
<dbReference type="RefSeq" id="WP_038595321.1">
    <property type="nucleotide sequence ID" value="NZ_MPTB01000002.1"/>
</dbReference>
<organism evidence="2 3">
    <name type="scientific">Paenibacillus borealis</name>
    <dbReference type="NCBI Taxonomy" id="160799"/>
    <lineage>
        <taxon>Bacteria</taxon>
        <taxon>Bacillati</taxon>
        <taxon>Bacillota</taxon>
        <taxon>Bacilli</taxon>
        <taxon>Bacillales</taxon>
        <taxon>Paenibacillaceae</taxon>
        <taxon>Paenibacillus</taxon>
    </lineage>
</organism>
<evidence type="ECO:0000313" key="2">
    <source>
        <dbReference type="EMBL" id="OMD52983.1"/>
    </source>
</evidence>
<evidence type="ECO:0000256" key="1">
    <source>
        <dbReference type="SAM" id="Phobius"/>
    </source>
</evidence>
<sequence length="82" mass="9343">MLKTIFKNYPLWFMIIWGCVMIGFVVLFITGINLSLMMAGLMILYIANTIRAWKNERIMGVISLVLVVVFAAATYVTFMADK</sequence>
<comment type="caution">
    <text evidence="2">The sequence shown here is derived from an EMBL/GenBank/DDBJ whole genome shotgun (WGS) entry which is preliminary data.</text>
</comment>
<name>A0ABX3HRD0_PAEBO</name>
<dbReference type="EMBL" id="MPTB01000002">
    <property type="protein sequence ID" value="OMD52983.1"/>
    <property type="molecule type" value="Genomic_DNA"/>
</dbReference>
<protein>
    <submittedName>
        <fullName evidence="2">Uncharacterized protein</fullName>
    </submittedName>
</protein>
<reference evidence="2 3" key="1">
    <citation type="submission" date="2016-10" db="EMBL/GenBank/DDBJ databases">
        <title>Paenibacillus species isolates.</title>
        <authorList>
            <person name="Beno S.M."/>
        </authorList>
    </citation>
    <scope>NUCLEOTIDE SEQUENCE [LARGE SCALE GENOMIC DNA]</scope>
    <source>
        <strain evidence="2 3">FSL H7-0744</strain>
    </source>
</reference>
<feature type="transmembrane region" description="Helical" evidence="1">
    <location>
        <begin position="15"/>
        <end position="46"/>
    </location>
</feature>
<accession>A0ABX3HRD0</accession>
<keyword evidence="1" id="KW-0812">Transmembrane</keyword>
<dbReference type="Proteomes" id="UP000187412">
    <property type="component" value="Unassembled WGS sequence"/>
</dbReference>
<keyword evidence="1" id="KW-1133">Transmembrane helix</keyword>